<reference evidence="1 2" key="1">
    <citation type="journal article" date="2012" name="New Phytol.">
        <title>Insight into trade-off between wood decay and parasitism from the genome of a fungal forest pathogen.</title>
        <authorList>
            <person name="Olson A."/>
            <person name="Aerts A."/>
            <person name="Asiegbu F."/>
            <person name="Belbahri L."/>
            <person name="Bouzid O."/>
            <person name="Broberg A."/>
            <person name="Canback B."/>
            <person name="Coutinho P.M."/>
            <person name="Cullen D."/>
            <person name="Dalman K."/>
            <person name="Deflorio G."/>
            <person name="van Diepen L.T."/>
            <person name="Dunand C."/>
            <person name="Duplessis S."/>
            <person name="Durling M."/>
            <person name="Gonthier P."/>
            <person name="Grimwood J."/>
            <person name="Fossdal C.G."/>
            <person name="Hansson D."/>
            <person name="Henrissat B."/>
            <person name="Hietala A."/>
            <person name="Himmelstrand K."/>
            <person name="Hoffmeister D."/>
            <person name="Hogberg N."/>
            <person name="James T.Y."/>
            <person name="Karlsson M."/>
            <person name="Kohler A."/>
            <person name="Kues U."/>
            <person name="Lee Y.H."/>
            <person name="Lin Y.C."/>
            <person name="Lind M."/>
            <person name="Lindquist E."/>
            <person name="Lombard V."/>
            <person name="Lucas S."/>
            <person name="Lunden K."/>
            <person name="Morin E."/>
            <person name="Murat C."/>
            <person name="Park J."/>
            <person name="Raffaello T."/>
            <person name="Rouze P."/>
            <person name="Salamov A."/>
            <person name="Schmutz J."/>
            <person name="Solheim H."/>
            <person name="Stahlberg J."/>
            <person name="Velez H."/>
            <person name="de Vries R.P."/>
            <person name="Wiebenga A."/>
            <person name="Woodward S."/>
            <person name="Yakovlev I."/>
            <person name="Garbelotto M."/>
            <person name="Martin F."/>
            <person name="Grigoriev I.V."/>
            <person name="Stenlid J."/>
        </authorList>
    </citation>
    <scope>NUCLEOTIDE SEQUENCE [LARGE SCALE GENOMIC DNA]</scope>
    <source>
        <strain evidence="1 2">TC 32-1</strain>
    </source>
</reference>
<protein>
    <submittedName>
        <fullName evidence="1">Uncharacterized protein</fullName>
    </submittedName>
</protein>
<dbReference type="KEGG" id="hir:HETIRDRAFT_456218"/>
<dbReference type="EMBL" id="KI925467">
    <property type="protein sequence ID" value="ETW74648.1"/>
    <property type="molecule type" value="Genomic_DNA"/>
</dbReference>
<dbReference type="HOGENOM" id="CLU_2867927_0_0_1"/>
<sequence length="64" mass="6669">MTLATPSSRAKCKYATAGMKSHLASPPTPPPSNFSSGPLLAIAAHQMSSAIRASDAFHALNMDR</sequence>
<organism evidence="1 2">
    <name type="scientific">Heterobasidion irregulare (strain TC 32-1)</name>
    <dbReference type="NCBI Taxonomy" id="747525"/>
    <lineage>
        <taxon>Eukaryota</taxon>
        <taxon>Fungi</taxon>
        <taxon>Dikarya</taxon>
        <taxon>Basidiomycota</taxon>
        <taxon>Agaricomycotina</taxon>
        <taxon>Agaricomycetes</taxon>
        <taxon>Russulales</taxon>
        <taxon>Bondarzewiaceae</taxon>
        <taxon>Heterobasidion</taxon>
        <taxon>Heterobasidion annosum species complex</taxon>
    </lineage>
</organism>
<keyword evidence="2" id="KW-1185">Reference proteome</keyword>
<dbReference type="RefSeq" id="XP_009553143.1">
    <property type="nucleotide sequence ID" value="XM_009554848.1"/>
</dbReference>
<dbReference type="Proteomes" id="UP000030671">
    <property type="component" value="Unassembled WGS sequence"/>
</dbReference>
<dbReference type="InParanoid" id="W4JM93"/>
<proteinExistence type="predicted"/>
<evidence type="ECO:0000313" key="1">
    <source>
        <dbReference type="EMBL" id="ETW74648.1"/>
    </source>
</evidence>
<evidence type="ECO:0000313" key="2">
    <source>
        <dbReference type="Proteomes" id="UP000030671"/>
    </source>
</evidence>
<dbReference type="AlphaFoldDB" id="W4JM93"/>
<dbReference type="GeneID" id="20676715"/>
<name>W4JM93_HETIT</name>
<gene>
    <name evidence="1" type="ORF">HETIRDRAFT_456218</name>
</gene>
<accession>W4JM93</accession>